<reference evidence="5" key="2">
    <citation type="submission" date="2020-01" db="EMBL/GenBank/DDBJ databases">
        <authorList>
            <person name="Korhonen P.K.K."/>
            <person name="Guangxu M.G."/>
            <person name="Wang T.W."/>
            <person name="Stroehlein A.J.S."/>
            <person name="Young N.D."/>
            <person name="Ang C.-S.A."/>
            <person name="Fernando D.W.F."/>
            <person name="Lu H.L."/>
            <person name="Taylor S.T."/>
            <person name="Ehtesham M.E.M."/>
            <person name="Najaraj S.H.N."/>
            <person name="Harsha G.H.G."/>
            <person name="Madugundu A.M."/>
            <person name="Renuse S.R."/>
            <person name="Holt D.H."/>
            <person name="Pandey A.P."/>
            <person name="Papenfuss A.P."/>
            <person name="Gasser R.B.G."/>
            <person name="Fischer K.F."/>
        </authorList>
    </citation>
    <scope>NUCLEOTIDE SEQUENCE</scope>
    <source>
        <strain evidence="5">SSS_KF_BRIS2020</strain>
    </source>
</reference>
<keyword evidence="3" id="KW-0862">Zinc</keyword>
<dbReference type="GO" id="GO:0008270">
    <property type="term" value="F:zinc ion binding"/>
    <property type="evidence" value="ECO:0007669"/>
    <property type="project" value="UniProtKB-KW"/>
</dbReference>
<keyword evidence="4" id="KW-0472">Membrane</keyword>
<name>A0A834RBY2_SARSC</name>
<dbReference type="InterPro" id="IPR017907">
    <property type="entry name" value="Znf_RING_CS"/>
</dbReference>
<proteinExistence type="predicted"/>
<keyword evidence="4" id="KW-0812">Transmembrane</keyword>
<dbReference type="SUPFAM" id="SSF57850">
    <property type="entry name" value="RING/U-box"/>
    <property type="match status" value="1"/>
</dbReference>
<evidence type="ECO:0008006" key="8">
    <source>
        <dbReference type="Google" id="ProtNLM"/>
    </source>
</evidence>
<protein>
    <recommendedName>
        <fullName evidence="8">RING-type domain-containing protein</fullName>
    </recommendedName>
</protein>
<reference evidence="6" key="3">
    <citation type="submission" date="2022-06" db="UniProtKB">
        <authorList>
            <consortium name="EnsemblMetazoa"/>
        </authorList>
    </citation>
    <scope>IDENTIFICATION</scope>
</reference>
<reference evidence="7" key="1">
    <citation type="journal article" date="2020" name="PLoS Negl. Trop. Dis.">
        <title>High-quality nuclear genome for Sarcoptes scabiei-A critical resource for a neglected parasite.</title>
        <authorList>
            <person name="Korhonen P.K."/>
            <person name="Gasser R.B."/>
            <person name="Ma G."/>
            <person name="Wang T."/>
            <person name="Stroehlein A.J."/>
            <person name="Young N.D."/>
            <person name="Ang C.S."/>
            <person name="Fernando D.D."/>
            <person name="Lu H.C."/>
            <person name="Taylor S."/>
            <person name="Reynolds S.L."/>
            <person name="Mofiz E."/>
            <person name="Najaraj S.H."/>
            <person name="Gowda H."/>
            <person name="Madugundu A."/>
            <person name="Renuse S."/>
            <person name="Holt D."/>
            <person name="Pandey A."/>
            <person name="Papenfuss A.T."/>
            <person name="Fischer K."/>
        </authorList>
    </citation>
    <scope>NUCLEOTIDE SEQUENCE [LARGE SCALE GENOMIC DNA]</scope>
</reference>
<accession>A0A834RBY2</accession>
<keyword evidence="7" id="KW-1185">Reference proteome</keyword>
<evidence type="ECO:0000256" key="1">
    <source>
        <dbReference type="ARBA" id="ARBA00022723"/>
    </source>
</evidence>
<dbReference type="EMBL" id="WVUK01000056">
    <property type="protein sequence ID" value="KAF7492847.1"/>
    <property type="molecule type" value="Genomic_DNA"/>
</dbReference>
<dbReference type="AlphaFoldDB" id="A0A834RBY2"/>
<dbReference type="Proteomes" id="UP000070412">
    <property type="component" value="Unassembled WGS sequence"/>
</dbReference>
<dbReference type="OrthoDB" id="1630758at2759"/>
<keyword evidence="1" id="KW-0479">Metal-binding</keyword>
<evidence type="ECO:0000256" key="4">
    <source>
        <dbReference type="SAM" id="Phobius"/>
    </source>
</evidence>
<evidence type="ECO:0000256" key="3">
    <source>
        <dbReference type="ARBA" id="ARBA00022833"/>
    </source>
</evidence>
<sequence length="229" mass="26663">MERFKQVTKRNSLIETTCAINKVVNALMAKLNDLMKGFNLSQRNKDIIELCLKVSLQSLIDKNPTGKWIKCLKEFAFGFLTLFSKYSNYKFAKIITAIIMLVWAFAAFPTTFTVESFSSYALKFEGVFAELIREKMAQIIAYLLEIFRNFFQKFTKHTPSAPYARHMIGNCKICNNLPINIRQFNHCEHFYCSLCIHRELKRNKRFHCTDCDSVCTDVVDLKSMLIETK</sequence>
<feature type="transmembrane region" description="Helical" evidence="4">
    <location>
        <begin position="91"/>
        <end position="112"/>
    </location>
</feature>
<evidence type="ECO:0000313" key="7">
    <source>
        <dbReference type="Proteomes" id="UP000070412"/>
    </source>
</evidence>
<dbReference type="EnsemblMetazoa" id="SSS_8118s_mrna">
    <property type="protein sequence ID" value="KAF7492847.1"/>
    <property type="gene ID" value="SSS_8118"/>
</dbReference>
<keyword evidence="2" id="KW-0863">Zinc-finger</keyword>
<dbReference type="PROSITE" id="PS00518">
    <property type="entry name" value="ZF_RING_1"/>
    <property type="match status" value="1"/>
</dbReference>
<gene>
    <name evidence="5" type="ORF">SSS_8118</name>
</gene>
<evidence type="ECO:0000256" key="2">
    <source>
        <dbReference type="ARBA" id="ARBA00022771"/>
    </source>
</evidence>
<evidence type="ECO:0000313" key="6">
    <source>
        <dbReference type="EnsemblMetazoa" id="KAF7492847.1"/>
    </source>
</evidence>
<organism evidence="5">
    <name type="scientific">Sarcoptes scabiei</name>
    <name type="common">Itch mite</name>
    <name type="synonym">Acarus scabiei</name>
    <dbReference type="NCBI Taxonomy" id="52283"/>
    <lineage>
        <taxon>Eukaryota</taxon>
        <taxon>Metazoa</taxon>
        <taxon>Ecdysozoa</taxon>
        <taxon>Arthropoda</taxon>
        <taxon>Chelicerata</taxon>
        <taxon>Arachnida</taxon>
        <taxon>Acari</taxon>
        <taxon>Acariformes</taxon>
        <taxon>Sarcoptiformes</taxon>
        <taxon>Astigmata</taxon>
        <taxon>Psoroptidia</taxon>
        <taxon>Sarcoptoidea</taxon>
        <taxon>Sarcoptidae</taxon>
        <taxon>Sarcoptinae</taxon>
        <taxon>Sarcoptes</taxon>
    </lineage>
</organism>
<evidence type="ECO:0000313" key="5">
    <source>
        <dbReference type="EMBL" id="KAF7492847.1"/>
    </source>
</evidence>
<keyword evidence="4" id="KW-1133">Transmembrane helix</keyword>